<dbReference type="AlphaFoldDB" id="A0A0A8YU09"/>
<organism evidence="1">
    <name type="scientific">Arundo donax</name>
    <name type="common">Giant reed</name>
    <name type="synonym">Donax arundinaceus</name>
    <dbReference type="NCBI Taxonomy" id="35708"/>
    <lineage>
        <taxon>Eukaryota</taxon>
        <taxon>Viridiplantae</taxon>
        <taxon>Streptophyta</taxon>
        <taxon>Embryophyta</taxon>
        <taxon>Tracheophyta</taxon>
        <taxon>Spermatophyta</taxon>
        <taxon>Magnoliopsida</taxon>
        <taxon>Liliopsida</taxon>
        <taxon>Poales</taxon>
        <taxon>Poaceae</taxon>
        <taxon>PACMAD clade</taxon>
        <taxon>Arundinoideae</taxon>
        <taxon>Arundineae</taxon>
        <taxon>Arundo</taxon>
    </lineage>
</organism>
<protein>
    <submittedName>
        <fullName evidence="1">Uncharacterized protein</fullName>
    </submittedName>
</protein>
<accession>A0A0A8YU09</accession>
<name>A0A0A8YU09_ARUDO</name>
<dbReference type="EMBL" id="GBRH01267839">
    <property type="protein sequence ID" value="JAD30056.1"/>
    <property type="molecule type" value="Transcribed_RNA"/>
</dbReference>
<sequence length="21" mass="2223">MTCASSSLSSENFSQKLCTVV</sequence>
<reference evidence="1" key="1">
    <citation type="submission" date="2014-09" db="EMBL/GenBank/DDBJ databases">
        <authorList>
            <person name="Magalhaes I.L.F."/>
            <person name="Oliveira U."/>
            <person name="Santos F.R."/>
            <person name="Vidigal T.H.D.A."/>
            <person name="Brescovit A.D."/>
            <person name="Santos A.J."/>
        </authorList>
    </citation>
    <scope>NUCLEOTIDE SEQUENCE</scope>
    <source>
        <tissue evidence="1">Shoot tissue taken approximately 20 cm above the soil surface</tissue>
    </source>
</reference>
<proteinExistence type="predicted"/>
<evidence type="ECO:0000313" key="1">
    <source>
        <dbReference type="EMBL" id="JAD30056.1"/>
    </source>
</evidence>
<reference evidence="1" key="2">
    <citation type="journal article" date="2015" name="Data Brief">
        <title>Shoot transcriptome of the giant reed, Arundo donax.</title>
        <authorList>
            <person name="Barrero R.A."/>
            <person name="Guerrero F.D."/>
            <person name="Moolhuijzen P."/>
            <person name="Goolsby J.A."/>
            <person name="Tidwell J."/>
            <person name="Bellgard S.E."/>
            <person name="Bellgard M.I."/>
        </authorList>
    </citation>
    <scope>NUCLEOTIDE SEQUENCE</scope>
    <source>
        <tissue evidence="1">Shoot tissue taken approximately 20 cm above the soil surface</tissue>
    </source>
</reference>